<organism evidence="1 2">
    <name type="scientific">Methylobacterium tardum</name>
    <dbReference type="NCBI Taxonomy" id="374432"/>
    <lineage>
        <taxon>Bacteria</taxon>
        <taxon>Pseudomonadati</taxon>
        <taxon>Pseudomonadota</taxon>
        <taxon>Alphaproteobacteria</taxon>
        <taxon>Hyphomicrobiales</taxon>
        <taxon>Methylobacteriaceae</taxon>
        <taxon>Methylobacterium</taxon>
    </lineage>
</organism>
<gene>
    <name evidence="1" type="ORF">GCM10007890_56400</name>
</gene>
<evidence type="ECO:0000313" key="2">
    <source>
        <dbReference type="Proteomes" id="UP001157440"/>
    </source>
</evidence>
<keyword evidence="2" id="KW-1185">Reference proteome</keyword>
<dbReference type="EMBL" id="BSPL01000028">
    <property type="protein sequence ID" value="GLS73625.1"/>
    <property type="molecule type" value="Genomic_DNA"/>
</dbReference>
<sequence>MIENVKGVTEADRAEAIDTLNKLAVESVNGDREEAHMQGDGVLCGLLSDLGFDDVVEAYHRIEKWFA</sequence>
<reference evidence="2" key="1">
    <citation type="journal article" date="2019" name="Int. J. Syst. Evol. Microbiol.">
        <title>The Global Catalogue of Microorganisms (GCM) 10K type strain sequencing project: providing services to taxonomists for standard genome sequencing and annotation.</title>
        <authorList>
            <consortium name="The Broad Institute Genomics Platform"/>
            <consortium name="The Broad Institute Genome Sequencing Center for Infectious Disease"/>
            <person name="Wu L."/>
            <person name="Ma J."/>
        </authorList>
    </citation>
    <scope>NUCLEOTIDE SEQUENCE [LARGE SCALE GENOMIC DNA]</scope>
    <source>
        <strain evidence="2">NBRC 103632</strain>
    </source>
</reference>
<name>A0AA37THF3_9HYPH</name>
<comment type="caution">
    <text evidence="1">The sequence shown here is derived from an EMBL/GenBank/DDBJ whole genome shotgun (WGS) entry which is preliminary data.</text>
</comment>
<dbReference type="Proteomes" id="UP001157440">
    <property type="component" value="Unassembled WGS sequence"/>
</dbReference>
<proteinExistence type="predicted"/>
<dbReference type="AlphaFoldDB" id="A0AA37THF3"/>
<accession>A0AA37THF3</accession>
<evidence type="ECO:0000313" key="1">
    <source>
        <dbReference type="EMBL" id="GLS73625.1"/>
    </source>
</evidence>
<protein>
    <submittedName>
        <fullName evidence="1">Uncharacterized protein</fullName>
    </submittedName>
</protein>
<dbReference type="RefSeq" id="WP_238197812.1">
    <property type="nucleotide sequence ID" value="NZ_BPQZ01000021.1"/>
</dbReference>